<dbReference type="SFLD" id="SFLDG01082">
    <property type="entry name" value="B12-binding_domain_containing"/>
    <property type="match status" value="1"/>
</dbReference>
<evidence type="ECO:0000256" key="2">
    <source>
        <dbReference type="ARBA" id="ARBA00022723"/>
    </source>
</evidence>
<dbReference type="SMART" id="SM00729">
    <property type="entry name" value="Elp3"/>
    <property type="match status" value="1"/>
</dbReference>
<keyword evidence="7" id="KW-1185">Reference proteome</keyword>
<dbReference type="GO" id="GO:0003824">
    <property type="term" value="F:catalytic activity"/>
    <property type="evidence" value="ECO:0007669"/>
    <property type="project" value="InterPro"/>
</dbReference>
<dbReference type="InterPro" id="IPR006638">
    <property type="entry name" value="Elp3/MiaA/NifB-like_rSAM"/>
</dbReference>
<dbReference type="SFLD" id="SFLDF00310">
    <property type="entry name" value="oxygen-independent_coproporphy"/>
    <property type="match status" value="1"/>
</dbReference>
<protein>
    <submittedName>
        <fullName evidence="6">Hypothetical radical SAM family enzyme, NOT coproporphyrinogen III oxidase, oxygen-independent</fullName>
    </submittedName>
</protein>
<dbReference type="CDD" id="cd01335">
    <property type="entry name" value="Radical_SAM"/>
    <property type="match status" value="1"/>
</dbReference>
<dbReference type="GO" id="GO:0005737">
    <property type="term" value="C:cytoplasm"/>
    <property type="evidence" value="ECO:0007669"/>
    <property type="project" value="TreeGrafter"/>
</dbReference>
<proteinExistence type="predicted"/>
<dbReference type="Pfam" id="PF04055">
    <property type="entry name" value="Radical_SAM"/>
    <property type="match status" value="1"/>
</dbReference>
<dbReference type="InterPro" id="IPR007197">
    <property type="entry name" value="rSAM"/>
</dbReference>
<evidence type="ECO:0000313" key="7">
    <source>
        <dbReference type="Proteomes" id="UP000007652"/>
    </source>
</evidence>
<dbReference type="SFLD" id="SFLDG01065">
    <property type="entry name" value="anaerobic_coproporphyrinogen-I"/>
    <property type="match status" value="1"/>
</dbReference>
<dbReference type="EMBL" id="CAKP01000138">
    <property type="protein sequence ID" value="CCJ34678.1"/>
    <property type="molecule type" value="Genomic_DNA"/>
</dbReference>
<keyword evidence="3" id="KW-0408">Iron</keyword>
<dbReference type="GO" id="GO:0046872">
    <property type="term" value="F:metal ion binding"/>
    <property type="evidence" value="ECO:0007669"/>
    <property type="project" value="UniProtKB-KW"/>
</dbReference>
<reference evidence="6 7" key="1">
    <citation type="journal article" date="2011" name="J. Bacteriol.">
        <title>Draft genome sequence of Caloramator australicus strain RC3T, a thermoanaerobe from the Great Artesian Basin of Australia.</title>
        <authorList>
            <person name="Ogg C.D."/>
            <person name="Patel B.K.C."/>
        </authorList>
    </citation>
    <scope>NUCLEOTIDE SEQUENCE [LARGE SCALE GENOMIC DNA]</scope>
    <source>
        <strain evidence="6 7">RC3</strain>
    </source>
</reference>
<evidence type="ECO:0000256" key="1">
    <source>
        <dbReference type="ARBA" id="ARBA00022691"/>
    </source>
</evidence>
<dbReference type="Gene3D" id="3.20.20.70">
    <property type="entry name" value="Aldolase class I"/>
    <property type="match status" value="1"/>
</dbReference>
<dbReference type="AlphaFoldDB" id="I7LI99"/>
<dbReference type="NCBIfam" id="TIGR03994">
    <property type="entry name" value="rSAM_HemZ"/>
    <property type="match status" value="1"/>
</dbReference>
<evidence type="ECO:0000256" key="4">
    <source>
        <dbReference type="ARBA" id="ARBA00023014"/>
    </source>
</evidence>
<dbReference type="SFLD" id="SFLDS00029">
    <property type="entry name" value="Radical_SAM"/>
    <property type="match status" value="1"/>
</dbReference>
<dbReference type="GO" id="GO:0006779">
    <property type="term" value="P:porphyrin-containing compound biosynthetic process"/>
    <property type="evidence" value="ECO:0007669"/>
    <property type="project" value="TreeGrafter"/>
</dbReference>
<dbReference type="InterPro" id="IPR034505">
    <property type="entry name" value="Coproporphyrinogen-III_oxidase"/>
</dbReference>
<evidence type="ECO:0000256" key="3">
    <source>
        <dbReference type="ARBA" id="ARBA00023004"/>
    </source>
</evidence>
<dbReference type="Proteomes" id="UP000007652">
    <property type="component" value="Unassembled WGS sequence"/>
</dbReference>
<keyword evidence="1" id="KW-0949">S-adenosyl-L-methionine</keyword>
<name>I7LI99_9CLOT</name>
<accession>I7LI99</accession>
<keyword evidence="2" id="KW-0479">Metal-binding</keyword>
<dbReference type="InterPro" id="IPR013785">
    <property type="entry name" value="Aldolase_TIM"/>
</dbReference>
<dbReference type="PROSITE" id="PS51918">
    <property type="entry name" value="RADICAL_SAM"/>
    <property type="match status" value="1"/>
</dbReference>
<gene>
    <name evidence="6" type="ORF">CAAU_2595</name>
</gene>
<evidence type="ECO:0000313" key="6">
    <source>
        <dbReference type="EMBL" id="CCJ34678.1"/>
    </source>
</evidence>
<dbReference type="PANTHER" id="PTHR13932">
    <property type="entry name" value="COPROPORPHYRINIGEN III OXIDASE"/>
    <property type="match status" value="1"/>
</dbReference>
<dbReference type="RefSeq" id="WP_008909921.1">
    <property type="nucleotide sequence ID" value="NZ_CAKP01000138.1"/>
</dbReference>
<feature type="domain" description="Radical SAM core" evidence="5">
    <location>
        <begin position="145"/>
        <end position="380"/>
    </location>
</feature>
<dbReference type="GO" id="GO:0051539">
    <property type="term" value="F:4 iron, 4 sulfur cluster binding"/>
    <property type="evidence" value="ECO:0007669"/>
    <property type="project" value="TreeGrafter"/>
</dbReference>
<organism evidence="6 7">
    <name type="scientific">Caloramator australicus RC3</name>
    <dbReference type="NCBI Taxonomy" id="857293"/>
    <lineage>
        <taxon>Bacteria</taxon>
        <taxon>Bacillati</taxon>
        <taxon>Bacillota</taxon>
        <taxon>Clostridia</taxon>
        <taxon>Eubacteriales</taxon>
        <taxon>Clostridiaceae</taxon>
        <taxon>Caloramator</taxon>
    </lineage>
</organism>
<comment type="caution">
    <text evidence="6">The sequence shown here is derived from an EMBL/GenBank/DDBJ whole genome shotgun (WGS) entry which is preliminary data.</text>
</comment>
<dbReference type="eggNOG" id="COG0635">
    <property type="taxonomic scope" value="Bacteria"/>
</dbReference>
<dbReference type="PANTHER" id="PTHR13932:SF1">
    <property type="entry name" value="OXYGEN-INDEPENDENT COPROPORPHYRINOGEN-III OXIDASE-LIKE PROTEIN HEMZ"/>
    <property type="match status" value="1"/>
</dbReference>
<sequence length="469" mass="53958">MKIGLKGHDYRYEVYQIASLFYPKDEIKFMDEGYELEIIYDRDNNKVTASLNGIFESFNLNSYDEKEIKNAIKYTLLKLLQNETGVKMPWGILVGIRPTKIVHDAFKRGLNEENIREILKEKYLVSKGKINLLLEVAKNEAPFLDQPKNSVALYIGIPFCPTRCAYCSFTSNPYKGNNLVKDYLIALKKEIYSVINFLKDRGITIDTLYVGGGTPTSLNEKELDELFSWVKDLINVKKLREFTVEAGRPDSLNREKLIILKENGITRISINPQTMNQETLDLIGRRHTVEDVIEKFYLSREVGFNNINMDIIIGLPGEKEEHVKRTMEKLLVLMPDSITIHTMAVKRASLLNERMFKGDKDLASRMYDIATDNVKSIGMHPYYMYRQKNMVSPLENVGYSFRGKECIYNIQMIAESTTVIALGADAVTKIVYGESGRIERVANLKDVKEYILRIDEQIDEKIKMLIDIC</sequence>
<evidence type="ECO:0000259" key="5">
    <source>
        <dbReference type="PROSITE" id="PS51918"/>
    </source>
</evidence>
<dbReference type="InterPro" id="IPR058240">
    <property type="entry name" value="rSAM_sf"/>
</dbReference>
<dbReference type="STRING" id="857293.CAAU_2595"/>
<keyword evidence="4" id="KW-0411">Iron-sulfur</keyword>
<dbReference type="InterPro" id="IPR023995">
    <property type="entry name" value="HemZ"/>
</dbReference>
<dbReference type="SUPFAM" id="SSF102114">
    <property type="entry name" value="Radical SAM enzymes"/>
    <property type="match status" value="1"/>
</dbReference>